<gene>
    <name evidence="1" type="ORF">PV662_47020</name>
</gene>
<name>A0ABU4NXP3_9ACTN</name>
<organism evidence="1 2">
    <name type="scientific">Streptomyces europaeiscabiei</name>
    <dbReference type="NCBI Taxonomy" id="146819"/>
    <lineage>
        <taxon>Bacteria</taxon>
        <taxon>Bacillati</taxon>
        <taxon>Actinomycetota</taxon>
        <taxon>Actinomycetes</taxon>
        <taxon>Kitasatosporales</taxon>
        <taxon>Streptomycetaceae</taxon>
        <taxon>Streptomyces</taxon>
    </lineage>
</organism>
<dbReference type="Proteomes" id="UP001271274">
    <property type="component" value="Unassembled WGS sequence"/>
</dbReference>
<accession>A0ABU4NXP3</accession>
<protein>
    <recommendedName>
        <fullName evidence="3">Head-to-tail adaptor</fullName>
    </recommendedName>
</protein>
<evidence type="ECO:0008006" key="3">
    <source>
        <dbReference type="Google" id="ProtNLM"/>
    </source>
</evidence>
<evidence type="ECO:0000313" key="2">
    <source>
        <dbReference type="Proteomes" id="UP001271274"/>
    </source>
</evidence>
<evidence type="ECO:0000313" key="1">
    <source>
        <dbReference type="EMBL" id="MDX3707099.1"/>
    </source>
</evidence>
<reference evidence="1 2" key="1">
    <citation type="journal article" date="2023" name="Microb. Genom.">
        <title>Mesoterricola silvestris gen. nov., sp. nov., Mesoterricola sediminis sp. nov., Geothrix oryzae sp. nov., Geothrix edaphica sp. nov., Geothrix rubra sp. nov., and Geothrix limicola sp. nov., six novel members of Acidobacteriota isolated from soils.</title>
        <authorList>
            <person name="Weisberg A.J."/>
            <person name="Pearce E."/>
            <person name="Kramer C.G."/>
            <person name="Chang J.H."/>
            <person name="Clarke C.R."/>
        </authorList>
    </citation>
    <scope>NUCLEOTIDE SEQUENCE [LARGE SCALE GENOMIC DNA]</scope>
    <source>
        <strain evidence="1 2">ID09-01A</strain>
    </source>
</reference>
<dbReference type="EMBL" id="JARAYU010000041">
    <property type="protein sequence ID" value="MDX3707099.1"/>
    <property type="molecule type" value="Genomic_DNA"/>
</dbReference>
<keyword evidence="2" id="KW-1185">Reference proteome</keyword>
<comment type="caution">
    <text evidence="1">The sequence shown here is derived from an EMBL/GenBank/DDBJ whole genome shotgun (WGS) entry which is preliminary data.</text>
</comment>
<dbReference type="RefSeq" id="WP_319063902.1">
    <property type="nucleotide sequence ID" value="NZ_JARAUS010000041.1"/>
</dbReference>
<sequence>MATETLWGLTGQRFGLCEVTLRPCRRDCGSSSFFDDFGPPWAGGSYPQPALIGGQWFNLTCGSCHGGCSCSSVAEVLLPAPVLRIVEVKIDGTPLVTGAYRVDNNRLLVRTDGGDWPRCNDLSSADTEADTWSVTAVYGEDLPDGAALAMGQLACEIAKAADGGDCKLPAGLQQLVRQGVTISYPDVGELFRQGRTGLYLVDMFVTTWNPNRLRTRSRVYSVDRPSVRRTDT</sequence>
<proteinExistence type="predicted"/>